<dbReference type="InterPro" id="IPR058660">
    <property type="entry name" value="WHD_DnaB"/>
</dbReference>
<reference evidence="2 3" key="1">
    <citation type="submission" date="2019-01" db="EMBL/GenBank/DDBJ databases">
        <authorList>
            <consortium name="Pathogen Informatics"/>
        </authorList>
    </citation>
    <scope>NUCLEOTIDE SEQUENCE [LARGE SCALE GENOMIC DNA]</scope>
    <source>
        <strain evidence="2 3">NCTC10118</strain>
    </source>
</reference>
<dbReference type="RefSeq" id="WP_223213423.1">
    <property type="nucleotide sequence ID" value="NZ_AP018135.1"/>
</dbReference>
<sequence>MNQLDFDYFKLTQKTIIYNSDLGNLRKLYSPILNHLSILLYEYLNDLAKTNKQETPFSFSLLTLLLNTNEANLHTSRLELEALGLINTYKDLNNSMIIFELHKPLNSLELTKNPFISQMVKQKIGEINFKRITTEQNKVSINKFMFEDISANFFNIFQANLNNSKEIMKNFYLESGSKQVSQDEIKSIVKKKEIYTPLEIANIKYANHYQAIMQLNTLAFIKQMFNNNEFELSESILNTWTKVFIDSKTLNLVIYFSLKRRSGANWYKYTNSLIAELTSRKLTKFDEIENYLDGKFKNNIRTRSIYNEKVVLKNDYYKGLKNV</sequence>
<feature type="domain" description="Replicative helicase loading/DNA remodeling protein DnaB N-terminal winged helix" evidence="1">
    <location>
        <begin position="8"/>
        <end position="225"/>
    </location>
</feature>
<evidence type="ECO:0000313" key="2">
    <source>
        <dbReference type="EMBL" id="VEU62431.1"/>
    </source>
</evidence>
<organism evidence="2 3">
    <name type="scientific">Mycoplasmopsis bovirhinis</name>
    <dbReference type="NCBI Taxonomy" id="29553"/>
    <lineage>
        <taxon>Bacteria</taxon>
        <taxon>Bacillati</taxon>
        <taxon>Mycoplasmatota</taxon>
        <taxon>Mycoplasmoidales</taxon>
        <taxon>Metamycoplasmataceae</taxon>
        <taxon>Mycoplasmopsis</taxon>
    </lineage>
</organism>
<evidence type="ECO:0000259" key="1">
    <source>
        <dbReference type="Pfam" id="PF25888"/>
    </source>
</evidence>
<protein>
    <submittedName>
        <fullName evidence="2">DnaD domain-containing protein</fullName>
    </submittedName>
</protein>
<dbReference type="Proteomes" id="UP000289952">
    <property type="component" value="Chromosome"/>
</dbReference>
<gene>
    <name evidence="2" type="ORF">NCTC10118_00011</name>
</gene>
<accession>A0A224AYV3</accession>
<dbReference type="AlphaFoldDB" id="A0A224AYV3"/>
<evidence type="ECO:0000313" key="3">
    <source>
        <dbReference type="Proteomes" id="UP000289952"/>
    </source>
</evidence>
<dbReference type="Pfam" id="PF25888">
    <property type="entry name" value="WHD_DnaB"/>
    <property type="match status" value="1"/>
</dbReference>
<proteinExistence type="predicted"/>
<dbReference type="EMBL" id="LR214972">
    <property type="protein sequence ID" value="VEU62431.1"/>
    <property type="molecule type" value="Genomic_DNA"/>
</dbReference>
<name>A0A224AYV3_9BACT</name>
<keyword evidence="3" id="KW-1185">Reference proteome</keyword>